<protein>
    <submittedName>
        <fullName evidence="1">Uncharacterized protein</fullName>
    </submittedName>
</protein>
<proteinExistence type="predicted"/>
<name>A0AAD3T8J8_NEPGR</name>
<accession>A0AAD3T8J8</accession>
<comment type="caution">
    <text evidence="1">The sequence shown here is derived from an EMBL/GenBank/DDBJ whole genome shotgun (WGS) entry which is preliminary data.</text>
</comment>
<dbReference type="EMBL" id="BSYO01000028">
    <property type="protein sequence ID" value="GMH24669.1"/>
    <property type="molecule type" value="Genomic_DNA"/>
</dbReference>
<evidence type="ECO:0000313" key="1">
    <source>
        <dbReference type="EMBL" id="GMH24669.1"/>
    </source>
</evidence>
<gene>
    <name evidence="1" type="ORF">Nepgr_026512</name>
</gene>
<evidence type="ECO:0000313" key="2">
    <source>
        <dbReference type="Proteomes" id="UP001279734"/>
    </source>
</evidence>
<organism evidence="1 2">
    <name type="scientific">Nepenthes gracilis</name>
    <name type="common">Slender pitcher plant</name>
    <dbReference type="NCBI Taxonomy" id="150966"/>
    <lineage>
        <taxon>Eukaryota</taxon>
        <taxon>Viridiplantae</taxon>
        <taxon>Streptophyta</taxon>
        <taxon>Embryophyta</taxon>
        <taxon>Tracheophyta</taxon>
        <taxon>Spermatophyta</taxon>
        <taxon>Magnoliopsida</taxon>
        <taxon>eudicotyledons</taxon>
        <taxon>Gunneridae</taxon>
        <taxon>Pentapetalae</taxon>
        <taxon>Caryophyllales</taxon>
        <taxon>Nepenthaceae</taxon>
        <taxon>Nepenthes</taxon>
    </lineage>
</organism>
<reference evidence="1" key="1">
    <citation type="submission" date="2023-05" db="EMBL/GenBank/DDBJ databases">
        <title>Nepenthes gracilis genome sequencing.</title>
        <authorList>
            <person name="Fukushima K."/>
        </authorList>
    </citation>
    <scope>NUCLEOTIDE SEQUENCE</scope>
    <source>
        <strain evidence="1">SING2019-196</strain>
    </source>
</reference>
<sequence>MEMLATSQPRFLSSSHPHDYFDNYYDNDTYSEEPSNNQVREVVGKAIEETSIIPCFASETHLAQKLEDFLDGNTTTPSSVVLYSENSQRETQDYLSLTHIDDHQSSSATHFNDQPQDLEAITAAAAAPPFQALSTDSGSEVDDSALAGRATKTQLACSDFVSQSLDQLQSEFDLPQWGTGRLSLRFMESAEKATACDACSMVASGNRRHKGRIPAQTVTCPSYTHCSSQSALE</sequence>
<keyword evidence="2" id="KW-1185">Reference proteome</keyword>
<dbReference type="Proteomes" id="UP001279734">
    <property type="component" value="Unassembled WGS sequence"/>
</dbReference>
<dbReference type="AlphaFoldDB" id="A0AAD3T8J8"/>